<dbReference type="PANTHER" id="PTHR46696">
    <property type="entry name" value="P450, PUTATIVE (EUROFUNG)-RELATED"/>
    <property type="match status" value="1"/>
</dbReference>
<dbReference type="PRINTS" id="PR00385">
    <property type="entry name" value="P450"/>
</dbReference>
<name>A0ABN2VXY5_9ACTN</name>
<keyword evidence="2" id="KW-0560">Oxidoreductase</keyword>
<evidence type="ECO:0000313" key="4">
    <source>
        <dbReference type="EMBL" id="GAA2072411.1"/>
    </source>
</evidence>
<dbReference type="Pfam" id="PF00067">
    <property type="entry name" value="p450"/>
    <property type="match status" value="1"/>
</dbReference>
<dbReference type="PANTHER" id="PTHR46696:SF1">
    <property type="entry name" value="CYTOCHROME P450 YJIB-RELATED"/>
    <property type="match status" value="1"/>
</dbReference>
<dbReference type="SUPFAM" id="SSF48264">
    <property type="entry name" value="Cytochrome P450"/>
    <property type="match status" value="1"/>
</dbReference>
<keyword evidence="2" id="KW-0503">Monooxygenase</keyword>
<dbReference type="Gene3D" id="1.10.630.10">
    <property type="entry name" value="Cytochrome P450"/>
    <property type="match status" value="1"/>
</dbReference>
<evidence type="ECO:0000256" key="3">
    <source>
        <dbReference type="SAM" id="MobiDB-lite"/>
    </source>
</evidence>
<feature type="region of interest" description="Disordered" evidence="3">
    <location>
        <begin position="1"/>
        <end position="20"/>
    </location>
</feature>
<comment type="similarity">
    <text evidence="1 2">Belongs to the cytochrome P450 family.</text>
</comment>
<accession>A0ABN2VXY5</accession>
<dbReference type="InterPro" id="IPR036396">
    <property type="entry name" value="Cyt_P450_sf"/>
</dbReference>
<dbReference type="CDD" id="cd00302">
    <property type="entry name" value="cytochrome_P450"/>
    <property type="match status" value="1"/>
</dbReference>
<keyword evidence="2" id="KW-0479">Metal-binding</keyword>
<protein>
    <submittedName>
        <fullName evidence="4">Cytochrome P450</fullName>
    </submittedName>
</protein>
<keyword evidence="2" id="KW-0349">Heme</keyword>
<dbReference type="EMBL" id="BAAAPY010000002">
    <property type="protein sequence ID" value="GAA2072411.1"/>
    <property type="molecule type" value="Genomic_DNA"/>
</dbReference>
<organism evidence="4 5">
    <name type="scientific">Aeromicrobium halocynthiae</name>
    <dbReference type="NCBI Taxonomy" id="560557"/>
    <lineage>
        <taxon>Bacteria</taxon>
        <taxon>Bacillati</taxon>
        <taxon>Actinomycetota</taxon>
        <taxon>Actinomycetes</taxon>
        <taxon>Propionibacteriales</taxon>
        <taxon>Nocardioidaceae</taxon>
        <taxon>Aeromicrobium</taxon>
    </lineage>
</organism>
<dbReference type="InterPro" id="IPR017972">
    <property type="entry name" value="Cyt_P450_CS"/>
</dbReference>
<reference evidence="4 5" key="1">
    <citation type="journal article" date="2019" name="Int. J. Syst. Evol. Microbiol.">
        <title>The Global Catalogue of Microorganisms (GCM) 10K type strain sequencing project: providing services to taxonomists for standard genome sequencing and annotation.</title>
        <authorList>
            <consortium name="The Broad Institute Genomics Platform"/>
            <consortium name="The Broad Institute Genome Sequencing Center for Infectious Disease"/>
            <person name="Wu L."/>
            <person name="Ma J."/>
        </authorList>
    </citation>
    <scope>NUCLEOTIDE SEQUENCE [LARGE SCALE GENOMIC DNA]</scope>
    <source>
        <strain evidence="4 5">JCM 15749</strain>
    </source>
</reference>
<evidence type="ECO:0000313" key="5">
    <source>
        <dbReference type="Proteomes" id="UP001501480"/>
    </source>
</evidence>
<keyword evidence="2" id="KW-0408">Iron</keyword>
<dbReference type="InterPro" id="IPR002397">
    <property type="entry name" value="Cyt_P450_B"/>
</dbReference>
<dbReference type="PRINTS" id="PR00359">
    <property type="entry name" value="BP450"/>
</dbReference>
<keyword evidence="5" id="KW-1185">Reference proteome</keyword>
<gene>
    <name evidence="4" type="ORF">GCM10009821_08080</name>
</gene>
<evidence type="ECO:0000256" key="2">
    <source>
        <dbReference type="RuleBase" id="RU000461"/>
    </source>
</evidence>
<dbReference type="Proteomes" id="UP001501480">
    <property type="component" value="Unassembled WGS sequence"/>
</dbReference>
<dbReference type="PROSITE" id="PS00086">
    <property type="entry name" value="CYTOCHROME_P450"/>
    <property type="match status" value="1"/>
</dbReference>
<evidence type="ECO:0000256" key="1">
    <source>
        <dbReference type="ARBA" id="ARBA00010617"/>
    </source>
</evidence>
<dbReference type="InterPro" id="IPR001128">
    <property type="entry name" value="Cyt_P450"/>
</dbReference>
<comment type="caution">
    <text evidence="4">The sequence shown here is derived from an EMBL/GenBank/DDBJ whole genome shotgun (WGS) entry which is preliminary data.</text>
</comment>
<sequence length="433" mass="47724">MLPGEPDHDSGAPRVERVDAAGRPGVSTVWRIRSLEAARQVLRARHATTQAGFTAEAIPQGYLEHHPILVSDGPQHDEQRRKVARFWAPKVVADRYTGLMHDVADRLLADAVADGGCTLDELALLYTVEVTAELVGLTESSVPQMARRLESMFSQPPFDITRDDLGRTRRQWMQAARNGLLPVARLYLADVRPAVRARRREPREDIISHLLAEGYSTASILVECVTYGTAGMVTTREFIVMAALHLLDDDALRARYLAAGETERLAILGEIIRLEPVVGHLYRRAQRPIDVSDGGETWTIEPGDLVDVCVRQGNADPRAVGESPLDLCPGRPLPTGVGEPVLAFGDGEHKCPGQPLALQESDALLVRLLALEPRLEAEPELGWDHLIAGYWLRGARLGLGEAGRPRRGPRTRTSARIPTFLRGLTRRRPEKTS</sequence>
<proteinExistence type="inferred from homology"/>